<evidence type="ECO:0000259" key="1">
    <source>
        <dbReference type="Pfam" id="PF00155"/>
    </source>
</evidence>
<keyword evidence="3" id="KW-1185">Reference proteome</keyword>
<accession>A0A7J7M0A7</accession>
<dbReference type="InterPro" id="IPR015424">
    <property type="entry name" value="PyrdxlP-dep_Trfase"/>
</dbReference>
<gene>
    <name evidence="2" type="ORF">GIB67_025522</name>
</gene>
<dbReference type="EMBL" id="JACGCM010001848">
    <property type="protein sequence ID" value="KAF6148303.1"/>
    <property type="molecule type" value="Genomic_DNA"/>
</dbReference>
<protein>
    <recommendedName>
        <fullName evidence="1">Aminotransferase class I/classII large domain-containing protein</fullName>
    </recommendedName>
</protein>
<dbReference type="PANTHER" id="PTHR47087">
    <property type="entry name" value="METHIONINE S-METHYLTRANSFERASE"/>
    <property type="match status" value="1"/>
</dbReference>
<dbReference type="Pfam" id="PF00155">
    <property type="entry name" value="Aminotran_1_2"/>
    <property type="match status" value="1"/>
</dbReference>
<dbReference type="Gene3D" id="3.40.640.10">
    <property type="entry name" value="Type I PLP-dependent aspartate aminotransferase-like (Major domain)"/>
    <property type="match status" value="1"/>
</dbReference>
<dbReference type="InterPro" id="IPR004839">
    <property type="entry name" value="Aminotransferase_I/II_large"/>
</dbReference>
<name>A0A7J7M0A7_9MAGN</name>
<dbReference type="OrthoDB" id="540004at2759"/>
<dbReference type="InterPro" id="IPR015421">
    <property type="entry name" value="PyrdxlP-dep_Trfase_major"/>
</dbReference>
<dbReference type="SUPFAM" id="SSF53383">
    <property type="entry name" value="PLP-dependent transferases"/>
    <property type="match status" value="1"/>
</dbReference>
<sequence length="249" mass="27986">MDVDQSFLPVPAPVKAAIFESFARQNMIESEADVKLGIQMFIKRKYGFPSDSSTEFIYGDSPLALFNNTGFKLTADALIELLQEVDKPWAYLSGPTINPTGLLYSNEEIQKILSRSAKFGARVMIDTSFSGLEFNIEGWGGWNLEEKEAFRSFPGLSIPHSTVKYAIKKLLDMNDQKAGDLFEALLEQKKRLRSKSLRLKEILLKYGWDVVECCGSVSMVAKPFFHLGTTSNLKLHLKVTDSNMREAIL</sequence>
<dbReference type="GO" id="GO:0030170">
    <property type="term" value="F:pyridoxal phosphate binding"/>
    <property type="evidence" value="ECO:0007669"/>
    <property type="project" value="InterPro"/>
</dbReference>
<feature type="domain" description="Aminotransferase class I/classII large" evidence="1">
    <location>
        <begin position="67"/>
        <end position="135"/>
    </location>
</feature>
<dbReference type="Proteomes" id="UP000541444">
    <property type="component" value="Unassembled WGS sequence"/>
</dbReference>
<reference evidence="2 3" key="1">
    <citation type="journal article" date="2020" name="IScience">
        <title>Genome Sequencing of the Endangered Kingdonia uniflora (Circaeasteraceae, Ranunculales) Reveals Potential Mechanisms of Evolutionary Specialization.</title>
        <authorList>
            <person name="Sun Y."/>
            <person name="Deng T."/>
            <person name="Zhang A."/>
            <person name="Moore M.J."/>
            <person name="Landis J.B."/>
            <person name="Lin N."/>
            <person name="Zhang H."/>
            <person name="Zhang X."/>
            <person name="Huang J."/>
            <person name="Zhang X."/>
            <person name="Sun H."/>
            <person name="Wang H."/>
        </authorList>
    </citation>
    <scope>NUCLEOTIDE SEQUENCE [LARGE SCALE GENOMIC DNA]</scope>
    <source>
        <strain evidence="2">TB1705</strain>
        <tissue evidence="2">Leaf</tissue>
    </source>
</reference>
<evidence type="ECO:0000313" key="3">
    <source>
        <dbReference type="Proteomes" id="UP000541444"/>
    </source>
</evidence>
<dbReference type="PANTHER" id="PTHR47087:SF1">
    <property type="entry name" value="METHIONINE S-METHYLTRANSFERASE"/>
    <property type="match status" value="1"/>
</dbReference>
<organism evidence="2 3">
    <name type="scientific">Kingdonia uniflora</name>
    <dbReference type="NCBI Taxonomy" id="39325"/>
    <lineage>
        <taxon>Eukaryota</taxon>
        <taxon>Viridiplantae</taxon>
        <taxon>Streptophyta</taxon>
        <taxon>Embryophyta</taxon>
        <taxon>Tracheophyta</taxon>
        <taxon>Spermatophyta</taxon>
        <taxon>Magnoliopsida</taxon>
        <taxon>Ranunculales</taxon>
        <taxon>Circaeasteraceae</taxon>
        <taxon>Kingdonia</taxon>
    </lineage>
</organism>
<evidence type="ECO:0000313" key="2">
    <source>
        <dbReference type="EMBL" id="KAF6148303.1"/>
    </source>
</evidence>
<proteinExistence type="predicted"/>
<comment type="caution">
    <text evidence="2">The sequence shown here is derived from an EMBL/GenBank/DDBJ whole genome shotgun (WGS) entry which is preliminary data.</text>
</comment>
<dbReference type="AlphaFoldDB" id="A0A7J7M0A7"/>